<evidence type="ECO:0000256" key="1">
    <source>
        <dbReference type="SAM" id="MobiDB-lite"/>
    </source>
</evidence>
<reference evidence="2" key="1">
    <citation type="submission" date="2020-07" db="EMBL/GenBank/DDBJ databases">
        <title>Diversity of sea star-associated densoviruses and transcribed endogenized viral elements of densovirus origin.</title>
        <authorList>
            <person name="Jackson E.W."/>
            <person name="Hewson I."/>
        </authorList>
    </citation>
    <scope>NUCLEOTIDE SEQUENCE</scope>
</reference>
<proteinExistence type="predicted"/>
<dbReference type="Pfam" id="PF02336">
    <property type="entry name" value="Denso_VP4"/>
    <property type="match status" value="1"/>
</dbReference>
<evidence type="ECO:0000313" key="2">
    <source>
        <dbReference type="EMBL" id="QOD39547.1"/>
    </source>
</evidence>
<dbReference type="InterPro" id="IPR003433">
    <property type="entry name" value="Capsid_VP4_densovirus"/>
</dbReference>
<sequence length="216" mass="23895">MEKSYTFTDARIGKPYQVFELDNESVNLAVGHDAHNLPIERLISDVGPTTDEAGCIYANTIKATRESFYPEVQYTGYIEQGAVGVKGLKGNKPCVQPTLYVGMRAIDRNVPASSVIANSFVNAYAYWVITAEIEIELPSYPMGRYLRPPIFTHNVENAEMGTGLYQVFNGVRTFGLPKTTTTKPKEAVVTRSRTRRSAADTEQASRVAKMLKTDGD</sequence>
<protein>
    <submittedName>
        <fullName evidence="2">VP</fullName>
    </submittedName>
</protein>
<organism evidence="2">
    <name type="scientific">uncultured densovirus</name>
    <dbReference type="NCBI Taxonomy" id="748192"/>
    <lineage>
        <taxon>Viruses</taxon>
        <taxon>Monodnaviria</taxon>
        <taxon>Shotokuvirae</taxon>
        <taxon>Cossaviricota</taxon>
        <taxon>Quintoviricetes</taxon>
        <taxon>Piccovirales</taxon>
        <taxon>Parvoviridae</taxon>
        <taxon>Densovirinae</taxon>
        <taxon>environmental samples</taxon>
    </lineage>
</organism>
<accession>A0A7L7YTW7</accession>
<feature type="region of interest" description="Disordered" evidence="1">
    <location>
        <begin position="189"/>
        <end position="216"/>
    </location>
</feature>
<name>A0A7L7YTW7_9VIRU</name>
<gene>
    <name evidence="2" type="primary">VP</name>
</gene>
<dbReference type="EMBL" id="MT733036">
    <property type="protein sequence ID" value="QOD39547.1"/>
    <property type="molecule type" value="Genomic_DNA"/>
</dbReference>